<keyword evidence="3" id="KW-1185">Reference proteome</keyword>
<dbReference type="Proteomes" id="UP000261174">
    <property type="component" value="Unassembled WGS sequence"/>
</dbReference>
<dbReference type="AlphaFoldDB" id="A0A3E1P0I8"/>
<organism evidence="2 3">
    <name type="scientific">Chitinophaga silvisoli</name>
    <dbReference type="NCBI Taxonomy" id="2291814"/>
    <lineage>
        <taxon>Bacteria</taxon>
        <taxon>Pseudomonadati</taxon>
        <taxon>Bacteroidota</taxon>
        <taxon>Chitinophagia</taxon>
        <taxon>Chitinophagales</taxon>
        <taxon>Chitinophagaceae</taxon>
        <taxon>Chitinophaga</taxon>
    </lineage>
</organism>
<protein>
    <recommendedName>
        <fullName evidence="4">DUF5017 domain-containing protein</fullName>
    </recommendedName>
</protein>
<feature type="signal peptide" evidence="1">
    <location>
        <begin position="1"/>
        <end position="19"/>
    </location>
</feature>
<dbReference type="PROSITE" id="PS51257">
    <property type="entry name" value="PROKAR_LIPOPROTEIN"/>
    <property type="match status" value="1"/>
</dbReference>
<comment type="caution">
    <text evidence="2">The sequence shown here is derived from an EMBL/GenBank/DDBJ whole genome shotgun (WGS) entry which is preliminary data.</text>
</comment>
<dbReference type="EMBL" id="QTJV01000006">
    <property type="protein sequence ID" value="RFM33711.1"/>
    <property type="molecule type" value="Genomic_DNA"/>
</dbReference>
<sequence length="197" mass="21201">MKKLLLPVIMIAIAITACTKEGATEGGSTNNPDTTVITNPVTGADSVVTFQDVNVGWSPNSSTYGRVFSSKTGIVYLDHAIPDTMGKYIDLAFNYLGSIQMNFLSANDASFDLSISGARTTLVRNYVPTDTFALSAFDTLTHAVTLKKLYVSNDENTFGATDLPLLVFFKNSDGKKGIVKVKSLASDHIIADVKVQY</sequence>
<name>A0A3E1P0I8_9BACT</name>
<feature type="chain" id="PRO_5017753170" description="DUF5017 domain-containing protein" evidence="1">
    <location>
        <begin position="20"/>
        <end position="197"/>
    </location>
</feature>
<keyword evidence="1" id="KW-0732">Signal</keyword>
<evidence type="ECO:0000313" key="2">
    <source>
        <dbReference type="EMBL" id="RFM33711.1"/>
    </source>
</evidence>
<dbReference type="RefSeq" id="WP_116854633.1">
    <property type="nucleotide sequence ID" value="NZ_QTJV01000006.1"/>
</dbReference>
<gene>
    <name evidence="2" type="ORF">DXN04_17270</name>
</gene>
<accession>A0A3E1P0I8</accession>
<reference evidence="2 3" key="1">
    <citation type="submission" date="2018-08" db="EMBL/GenBank/DDBJ databases">
        <title>Chitinophaga sp. K20C18050901, a novel bacterium isolated from forest soil.</title>
        <authorList>
            <person name="Wang C."/>
        </authorList>
    </citation>
    <scope>NUCLEOTIDE SEQUENCE [LARGE SCALE GENOMIC DNA]</scope>
    <source>
        <strain evidence="2 3">K20C18050901</strain>
    </source>
</reference>
<evidence type="ECO:0000313" key="3">
    <source>
        <dbReference type="Proteomes" id="UP000261174"/>
    </source>
</evidence>
<dbReference type="OrthoDB" id="1163283at2"/>
<evidence type="ECO:0000256" key="1">
    <source>
        <dbReference type="SAM" id="SignalP"/>
    </source>
</evidence>
<proteinExistence type="predicted"/>
<evidence type="ECO:0008006" key="4">
    <source>
        <dbReference type="Google" id="ProtNLM"/>
    </source>
</evidence>